<dbReference type="InterPro" id="IPR029057">
    <property type="entry name" value="PRTase-like"/>
</dbReference>
<protein>
    <submittedName>
        <fullName evidence="2">Amidophosphoribosyltransferase</fullName>
    </submittedName>
</protein>
<organism evidence="2 3">
    <name type="scientific">Deinococcus radiotolerans</name>
    <dbReference type="NCBI Taxonomy" id="1309407"/>
    <lineage>
        <taxon>Bacteria</taxon>
        <taxon>Thermotogati</taxon>
        <taxon>Deinococcota</taxon>
        <taxon>Deinococci</taxon>
        <taxon>Deinococcales</taxon>
        <taxon>Deinococcaceae</taxon>
        <taxon>Deinococcus</taxon>
    </lineage>
</organism>
<dbReference type="RefSeq" id="WP_189069576.1">
    <property type="nucleotide sequence ID" value="NZ_BMPE01000008.1"/>
</dbReference>
<dbReference type="Gene3D" id="3.40.50.2020">
    <property type="match status" value="1"/>
</dbReference>
<evidence type="ECO:0000256" key="1">
    <source>
        <dbReference type="ARBA" id="ARBA00008007"/>
    </source>
</evidence>
<dbReference type="InterPro" id="IPR000836">
    <property type="entry name" value="PRTase_dom"/>
</dbReference>
<dbReference type="InterPro" id="IPR051910">
    <property type="entry name" value="ComF/GntX_DNA_util-trans"/>
</dbReference>
<evidence type="ECO:0000313" key="2">
    <source>
        <dbReference type="EMBL" id="GGL07219.1"/>
    </source>
</evidence>
<dbReference type="Proteomes" id="UP000604341">
    <property type="component" value="Unassembled WGS sequence"/>
</dbReference>
<comment type="similarity">
    <text evidence="1">Belongs to the ComF/GntX family.</text>
</comment>
<gene>
    <name evidence="2" type="ORF">GCM10010844_27520</name>
</gene>
<keyword evidence="3" id="KW-1185">Reference proteome</keyword>
<accession>A0ABQ2FMW3</accession>
<evidence type="ECO:0000313" key="3">
    <source>
        <dbReference type="Proteomes" id="UP000604341"/>
    </source>
</evidence>
<proteinExistence type="inferred from homology"/>
<dbReference type="SUPFAM" id="SSF53271">
    <property type="entry name" value="PRTase-like"/>
    <property type="match status" value="1"/>
</dbReference>
<dbReference type="PANTHER" id="PTHR47505">
    <property type="entry name" value="DNA UTILIZATION PROTEIN YHGH"/>
    <property type="match status" value="1"/>
</dbReference>
<dbReference type="PANTHER" id="PTHR47505:SF1">
    <property type="entry name" value="DNA UTILIZATION PROTEIN YHGH"/>
    <property type="match status" value="1"/>
</dbReference>
<name>A0ABQ2FMW3_9DEIO</name>
<reference evidence="3" key="1">
    <citation type="journal article" date="2019" name="Int. J. Syst. Evol. Microbiol.">
        <title>The Global Catalogue of Microorganisms (GCM) 10K type strain sequencing project: providing services to taxonomists for standard genome sequencing and annotation.</title>
        <authorList>
            <consortium name="The Broad Institute Genomics Platform"/>
            <consortium name="The Broad Institute Genome Sequencing Center for Infectious Disease"/>
            <person name="Wu L."/>
            <person name="Ma J."/>
        </authorList>
    </citation>
    <scope>NUCLEOTIDE SEQUENCE [LARGE SCALE GENOMIC DNA]</scope>
    <source>
        <strain evidence="3">JCM 19173</strain>
    </source>
</reference>
<dbReference type="EMBL" id="BMPE01000008">
    <property type="protein sequence ID" value="GGL07219.1"/>
    <property type="molecule type" value="Genomic_DNA"/>
</dbReference>
<dbReference type="CDD" id="cd06223">
    <property type="entry name" value="PRTases_typeI"/>
    <property type="match status" value="1"/>
</dbReference>
<comment type="caution">
    <text evidence="2">The sequence shown here is derived from an EMBL/GenBank/DDBJ whole genome shotgun (WGS) entry which is preliminary data.</text>
</comment>
<sequence>MTALIGPALLAALRTLLPRACPGCSAQLGPQPGLCPACHAALRPQVQAHSPLRPRPEPHLVTLGPYSGVRRRAVRELKFAQARDLAALLGGALASGVPAEWDVQAVVPVPLHPARQRQRGFNQAELLGRALAGALAVPCVPALTRTRATAQQARRHGAQREDLRGAFRAHEGFLPTGAVLLVDDVLTTGFTALACQDALLQAGAAQVYVAVVAR</sequence>